<dbReference type="InterPro" id="IPR010327">
    <property type="entry name" value="FldB/FldC_alpha/beta"/>
</dbReference>
<name>A0A076ET44_RHOOP</name>
<dbReference type="EMBL" id="CP008947">
    <property type="protein sequence ID" value="AII08412.1"/>
    <property type="molecule type" value="Genomic_DNA"/>
</dbReference>
<sequence length="387" mass="43502">MPSTFTRAMRAMSAVADSPNDYVAQWKRRTGRQALGVFPMNFPAELAHAAGVLPVIIQEDRQPITVGRNLLGEFNCGYTRNVADQAALGRLDVYDGFFHADHCIQLLGAIDVVREDESDKPVYFGQLMSSMSDDWAFPQVLGKMEDFRSELEKFADRRISDADLSRSIDVFDANRRLMRTIFENRRSGDAALTSAQLQVLVKSSMIMDKEEHTELLRDVMGDSSHVPRDDRIRIHLSGHFCHAPKPELLDIIEDCGAIVVDDDLFHGTRYVSTDIGSGGDPLEALASVYLRRNTAVPCPTRVQHEADWDRFLVDSVDASGAQGVIVLMAKFCEPHMLFYPELRKALEAKSIPLLLIETEHEGLPMESIRTRVEALVERIRRKQLSTV</sequence>
<dbReference type="RefSeq" id="WP_128641189.1">
    <property type="nucleotide sequence ID" value="NZ_CP008947.1"/>
</dbReference>
<evidence type="ECO:0000256" key="3">
    <source>
        <dbReference type="ARBA" id="ARBA00023004"/>
    </source>
</evidence>
<dbReference type="eggNOG" id="COG1775">
    <property type="taxonomic scope" value="Bacteria"/>
</dbReference>
<dbReference type="PANTHER" id="PTHR30548:SF5">
    <property type="entry name" value="SUBUNIT OF OXYGEN-SENSITIVE 2-HYDROXYISOCAPROYL-COA DEHYDRATASE"/>
    <property type="match status" value="1"/>
</dbReference>
<keyword evidence="3" id="KW-0408">Iron</keyword>
<dbReference type="Gene3D" id="3.40.50.11890">
    <property type="match status" value="1"/>
</dbReference>
<dbReference type="Gene3D" id="1.20.1270.370">
    <property type="match status" value="1"/>
</dbReference>
<evidence type="ECO:0000256" key="2">
    <source>
        <dbReference type="ARBA" id="ARBA00022723"/>
    </source>
</evidence>
<keyword evidence="2" id="KW-0479">Metal-binding</keyword>
<dbReference type="GO" id="GO:0046872">
    <property type="term" value="F:metal ion binding"/>
    <property type="evidence" value="ECO:0007669"/>
    <property type="project" value="UniProtKB-KW"/>
</dbReference>
<organism evidence="5 6">
    <name type="scientific">Rhodococcus opacus</name>
    <name type="common">Nocardia opaca</name>
    <dbReference type="NCBI Taxonomy" id="37919"/>
    <lineage>
        <taxon>Bacteria</taxon>
        <taxon>Bacillati</taxon>
        <taxon>Actinomycetota</taxon>
        <taxon>Actinomycetes</taxon>
        <taxon>Mycobacteriales</taxon>
        <taxon>Nocardiaceae</taxon>
        <taxon>Rhodococcus</taxon>
    </lineage>
</organism>
<dbReference type="AlphaFoldDB" id="A0A076ET44"/>
<reference evidence="5 6" key="1">
    <citation type="submission" date="2014-07" db="EMBL/GenBank/DDBJ databases">
        <title>Genome Sequence of Rhodococcus opacus Strain R7, a Biodegrader of Mono- and Polycyclic Aromatic Hydrocarbons.</title>
        <authorList>
            <person name="Di Gennaro P."/>
            <person name="Zampolli J."/>
            <person name="Presti I."/>
            <person name="Cappelletti M."/>
            <person name="D'Ursi P."/>
            <person name="Orro A."/>
            <person name="Mezzelani A."/>
            <person name="Milanesi L."/>
        </authorList>
    </citation>
    <scope>NUCLEOTIDE SEQUENCE [LARGE SCALE GENOMIC DNA]</scope>
    <source>
        <strain evidence="5 6">R7</strain>
    </source>
</reference>
<dbReference type="Proteomes" id="UP000028488">
    <property type="component" value="Chromosome"/>
</dbReference>
<gene>
    <name evidence="5" type="ORF">EP51_28880</name>
</gene>
<protein>
    <submittedName>
        <fullName evidence="5">Benzoyl-CoA reductase</fullName>
    </submittedName>
</protein>
<dbReference type="GO" id="GO:0051536">
    <property type="term" value="F:iron-sulfur cluster binding"/>
    <property type="evidence" value="ECO:0007669"/>
    <property type="project" value="UniProtKB-KW"/>
</dbReference>
<keyword evidence="4" id="KW-0411">Iron-sulfur</keyword>
<accession>A0A076ET44</accession>
<evidence type="ECO:0000313" key="5">
    <source>
        <dbReference type="EMBL" id="AII08412.1"/>
    </source>
</evidence>
<dbReference type="Pfam" id="PF06050">
    <property type="entry name" value="HGD-D"/>
    <property type="match status" value="1"/>
</dbReference>
<comment type="similarity">
    <text evidence="1">Belongs to the FldB/FldC dehydratase alpha/beta subunit family.</text>
</comment>
<dbReference type="PANTHER" id="PTHR30548">
    <property type="entry name" value="2-HYDROXYGLUTARYL-COA DEHYDRATASE, D-COMPONENT-RELATED"/>
    <property type="match status" value="1"/>
</dbReference>
<dbReference type="GO" id="GO:0016836">
    <property type="term" value="F:hydro-lyase activity"/>
    <property type="evidence" value="ECO:0007669"/>
    <property type="project" value="UniProtKB-ARBA"/>
</dbReference>
<evidence type="ECO:0000313" key="6">
    <source>
        <dbReference type="Proteomes" id="UP000028488"/>
    </source>
</evidence>
<proteinExistence type="inferred from homology"/>
<evidence type="ECO:0000256" key="4">
    <source>
        <dbReference type="ARBA" id="ARBA00023014"/>
    </source>
</evidence>
<dbReference type="Gene3D" id="3.40.50.11900">
    <property type="match status" value="1"/>
</dbReference>
<evidence type="ECO:0000256" key="1">
    <source>
        <dbReference type="ARBA" id="ARBA00005806"/>
    </source>
</evidence>